<feature type="domain" description="Putative heavy-metal chelation" evidence="1">
    <location>
        <begin position="96"/>
        <end position="231"/>
    </location>
</feature>
<dbReference type="OrthoDB" id="36516at2157"/>
<accession>A0A650CQH2</accession>
<dbReference type="Pfam" id="PF04016">
    <property type="entry name" value="DUF364"/>
    <property type="match status" value="1"/>
</dbReference>
<gene>
    <name evidence="3" type="ORF">D1868_08900</name>
</gene>
<dbReference type="RefSeq" id="WP_156007543.1">
    <property type="nucleotide sequence ID" value="NZ_CP045483.1"/>
</dbReference>
<dbReference type="AlphaFoldDB" id="A0A650CQH2"/>
<evidence type="ECO:0008006" key="5">
    <source>
        <dbReference type="Google" id="ProtNLM"/>
    </source>
</evidence>
<dbReference type="InterPro" id="IPR007161">
    <property type="entry name" value="DUF364"/>
</dbReference>
<evidence type="ECO:0000313" key="4">
    <source>
        <dbReference type="Proteomes" id="UP000423396"/>
    </source>
</evidence>
<dbReference type="Gene3D" id="3.30.390.100">
    <property type="match status" value="1"/>
</dbReference>
<dbReference type="InterPro" id="IPR025251">
    <property type="entry name" value="DUF4213"/>
</dbReference>
<feature type="domain" description="DUF4213" evidence="2">
    <location>
        <begin position="8"/>
        <end position="85"/>
    </location>
</feature>
<evidence type="ECO:0000259" key="2">
    <source>
        <dbReference type="Pfam" id="PF13938"/>
    </source>
</evidence>
<protein>
    <recommendedName>
        <fullName evidence="5">Heavy-metal chelation domain-containing protein</fullName>
    </recommendedName>
</protein>
<dbReference type="Pfam" id="PF13938">
    <property type="entry name" value="DUF4213"/>
    <property type="match status" value="1"/>
</dbReference>
<dbReference type="KEGG" id="sazo:D1868_08900"/>
<proteinExistence type="predicted"/>
<dbReference type="EMBL" id="CP045483">
    <property type="protein sequence ID" value="QGR20094.1"/>
    <property type="molecule type" value="Genomic_DNA"/>
</dbReference>
<dbReference type="Proteomes" id="UP000423396">
    <property type="component" value="Chromosome"/>
</dbReference>
<dbReference type="SUPFAM" id="SSF159713">
    <property type="entry name" value="Dhaf3308-like"/>
    <property type="match status" value="1"/>
</dbReference>
<sequence>MILDEIINELRFALKGKKITNSCIGVAFTASLLSDGSLGISHTILDGENSMSGEIMGKEAEEVVEKLTSNPLERSVALSVLNAVSVLPTFERGDPLDIMEGNKLCLFGYSPTVETNKFSSIIIYDFRNPETQNLGKVIVKPYSSLTSEICNTAVIFASALVAGYTESILKRISVDHLILSGVSSVYAPSTLRSYGFEYVSKVETFDKFRAFRTVCEGGSGRQLAKYTYKIYTKL</sequence>
<dbReference type="GeneID" id="42799184"/>
<name>A0A650CQH2_9CREN</name>
<evidence type="ECO:0000259" key="1">
    <source>
        <dbReference type="Pfam" id="PF04016"/>
    </source>
</evidence>
<reference evidence="3 4" key="1">
    <citation type="submission" date="2019-10" db="EMBL/GenBank/DDBJ databases">
        <title>Genome Sequences from Six Type Strain Members of the Archaeal Family Sulfolobaceae: Acidianus ambivalens, Acidianus infernus, Metallosphaera prunae, Stygiolobus azoricus, Sulfolobus metallicus, and Sulfurisphaera ohwakuensis.</title>
        <authorList>
            <person name="Counts J.A."/>
            <person name="Kelly R.M."/>
        </authorList>
    </citation>
    <scope>NUCLEOTIDE SEQUENCE [LARGE SCALE GENOMIC DNA]</scope>
    <source>
        <strain evidence="3 4">FC6</strain>
    </source>
</reference>
<keyword evidence="4" id="KW-1185">Reference proteome</keyword>
<evidence type="ECO:0000313" key="3">
    <source>
        <dbReference type="EMBL" id="QGR20094.1"/>
    </source>
</evidence>
<organism evidence="3 4">
    <name type="scientific">Stygiolobus azoricus</name>
    <dbReference type="NCBI Taxonomy" id="41675"/>
    <lineage>
        <taxon>Archaea</taxon>
        <taxon>Thermoproteota</taxon>
        <taxon>Thermoprotei</taxon>
        <taxon>Sulfolobales</taxon>
        <taxon>Sulfolobaceae</taxon>
        <taxon>Stygiolobus</taxon>
    </lineage>
</organism>